<dbReference type="NCBIfam" id="TIGR00103">
    <property type="entry name" value="DNA_YbaB_EbfC"/>
    <property type="match status" value="1"/>
</dbReference>
<dbReference type="eggNOG" id="COG0718">
    <property type="taxonomic scope" value="Bacteria"/>
</dbReference>
<dbReference type="InterPro" id="IPR004401">
    <property type="entry name" value="YbaB/EbfC"/>
</dbReference>
<feature type="compositionally biased region" description="Low complexity" evidence="3">
    <location>
        <begin position="1"/>
        <end position="20"/>
    </location>
</feature>
<dbReference type="PANTHER" id="PTHR33449:SF1">
    <property type="entry name" value="NUCLEOID-ASSOCIATED PROTEIN YBAB"/>
    <property type="match status" value="1"/>
</dbReference>
<comment type="subunit">
    <text evidence="2">Homodimer.</text>
</comment>
<dbReference type="InterPro" id="IPR036894">
    <property type="entry name" value="YbaB-like_sf"/>
</dbReference>
<dbReference type="STRING" id="1133569.FD21_GL000757"/>
<proteinExistence type="inferred from homology"/>
<comment type="caution">
    <text evidence="4">The sequence shown here is derived from an EMBL/GenBank/DDBJ whole genome shotgun (WGS) entry which is preliminary data.</text>
</comment>
<comment type="subcellular location">
    <subcellularLocation>
        <location evidence="2">Cytoplasm</location>
        <location evidence="2">Nucleoid</location>
    </subcellularLocation>
</comment>
<evidence type="ECO:0000256" key="3">
    <source>
        <dbReference type="SAM" id="MobiDB-lite"/>
    </source>
</evidence>
<reference evidence="4 5" key="1">
    <citation type="journal article" date="2015" name="Genome Announc.">
        <title>Expanding the biotechnology potential of lactobacilli through comparative genomics of 213 strains and associated genera.</title>
        <authorList>
            <person name="Sun Z."/>
            <person name="Harris H.M."/>
            <person name="McCann A."/>
            <person name="Guo C."/>
            <person name="Argimon S."/>
            <person name="Zhang W."/>
            <person name="Yang X."/>
            <person name="Jeffery I.B."/>
            <person name="Cooney J.C."/>
            <person name="Kagawa T.F."/>
            <person name="Liu W."/>
            <person name="Song Y."/>
            <person name="Salvetti E."/>
            <person name="Wrobel A."/>
            <person name="Rasinkangas P."/>
            <person name="Parkhill J."/>
            <person name="Rea M.C."/>
            <person name="O'Sullivan O."/>
            <person name="Ritari J."/>
            <person name="Douillard F.P."/>
            <person name="Paul Ross R."/>
            <person name="Yang R."/>
            <person name="Briner A.E."/>
            <person name="Felis G.E."/>
            <person name="de Vos W.M."/>
            <person name="Barrangou R."/>
            <person name="Klaenhammer T.R."/>
            <person name="Caufield P.W."/>
            <person name="Cui Y."/>
            <person name="Zhang H."/>
            <person name="O'Toole P.W."/>
        </authorList>
    </citation>
    <scope>NUCLEOTIDE SEQUENCE [LARGE SCALE GENOMIC DNA]</scope>
    <source>
        <strain evidence="4 5">DSM 20605</strain>
    </source>
</reference>
<dbReference type="PANTHER" id="PTHR33449">
    <property type="entry name" value="NUCLEOID-ASSOCIATED PROTEIN YBAB"/>
    <property type="match status" value="1"/>
</dbReference>
<feature type="region of interest" description="Disordered" evidence="3">
    <location>
        <begin position="1"/>
        <end position="33"/>
    </location>
</feature>
<dbReference type="EMBL" id="AYYX01000020">
    <property type="protein sequence ID" value="KRM88820.1"/>
    <property type="molecule type" value="Genomic_DNA"/>
</dbReference>
<gene>
    <name evidence="4" type="ORF">FD21_GL000757</name>
</gene>
<dbReference type="GO" id="GO:0005829">
    <property type="term" value="C:cytosol"/>
    <property type="evidence" value="ECO:0007669"/>
    <property type="project" value="TreeGrafter"/>
</dbReference>
<organism evidence="4 5">
    <name type="scientific">Liquorilactobacillus vini DSM 20605</name>
    <dbReference type="NCBI Taxonomy" id="1133569"/>
    <lineage>
        <taxon>Bacteria</taxon>
        <taxon>Bacillati</taxon>
        <taxon>Bacillota</taxon>
        <taxon>Bacilli</taxon>
        <taxon>Lactobacillales</taxon>
        <taxon>Lactobacillaceae</taxon>
        <taxon>Liquorilactobacillus</taxon>
    </lineage>
</organism>
<evidence type="ECO:0000313" key="4">
    <source>
        <dbReference type="EMBL" id="KRM88820.1"/>
    </source>
</evidence>
<dbReference type="OrthoDB" id="9795263at2"/>
<evidence type="ECO:0000256" key="2">
    <source>
        <dbReference type="HAMAP-Rule" id="MF_00274"/>
    </source>
</evidence>
<dbReference type="GO" id="GO:0043590">
    <property type="term" value="C:bacterial nucleoid"/>
    <property type="evidence" value="ECO:0007669"/>
    <property type="project" value="UniProtKB-UniRule"/>
</dbReference>
<dbReference type="Proteomes" id="UP000051576">
    <property type="component" value="Unassembled WGS sequence"/>
</dbReference>
<feature type="compositionally biased region" description="Basic and acidic residues" evidence="3">
    <location>
        <begin position="21"/>
        <end position="33"/>
    </location>
</feature>
<comment type="function">
    <text evidence="2">Binds to DNA and alters its conformation. May be involved in regulation of gene expression, nucleoid organization and DNA protection.</text>
</comment>
<dbReference type="Gene3D" id="3.30.1310.10">
    <property type="entry name" value="Nucleoid-associated protein YbaB-like domain"/>
    <property type="match status" value="1"/>
</dbReference>
<protein>
    <recommendedName>
        <fullName evidence="2">Nucleoid-associated protein FD21_GL000757</fullName>
    </recommendedName>
</protein>
<dbReference type="PIRSF" id="PIRSF004555">
    <property type="entry name" value="UCP004555"/>
    <property type="match status" value="1"/>
</dbReference>
<keyword evidence="2" id="KW-0963">Cytoplasm</keyword>
<evidence type="ECO:0000256" key="1">
    <source>
        <dbReference type="ARBA" id="ARBA00023125"/>
    </source>
</evidence>
<sequence length="103" mass="11822">MMRGMNMQGMMRQMQKMQKNMKQDQAELEKKEFSGHAADDAVVVKFSGKKEMTDIQIKPEAVDPDDIDMLQDLIIMASNDALKQIETETQKTMGKYTRNFPGM</sequence>
<dbReference type="Pfam" id="PF02575">
    <property type="entry name" value="YbaB_DNA_bd"/>
    <property type="match status" value="1"/>
</dbReference>
<evidence type="ECO:0000313" key="5">
    <source>
        <dbReference type="Proteomes" id="UP000051576"/>
    </source>
</evidence>
<dbReference type="SUPFAM" id="SSF82607">
    <property type="entry name" value="YbaB-like"/>
    <property type="match status" value="1"/>
</dbReference>
<accession>A0A0R2CFP2</accession>
<name>A0A0R2CFP2_9LACO</name>
<dbReference type="PATRIC" id="fig|1133569.4.peg.818"/>
<dbReference type="AlphaFoldDB" id="A0A0R2CFP2"/>
<comment type="similarity">
    <text evidence="2">Belongs to the YbaB/EbfC family.</text>
</comment>
<keyword evidence="1 2" id="KW-0238">DNA-binding</keyword>
<dbReference type="RefSeq" id="WP_010581443.1">
    <property type="nucleotide sequence ID" value="NZ_AHYZ01000194.1"/>
</dbReference>
<dbReference type="HAMAP" id="MF_00274">
    <property type="entry name" value="DNA_YbaB_EbfC"/>
    <property type="match status" value="1"/>
</dbReference>
<dbReference type="GO" id="GO:0003677">
    <property type="term" value="F:DNA binding"/>
    <property type="evidence" value="ECO:0007669"/>
    <property type="project" value="UniProtKB-UniRule"/>
</dbReference>
<keyword evidence="5" id="KW-1185">Reference proteome</keyword>